<evidence type="ECO:0000256" key="1">
    <source>
        <dbReference type="ARBA" id="ARBA00023015"/>
    </source>
</evidence>
<dbReference type="GO" id="GO:0003700">
    <property type="term" value="F:DNA-binding transcription factor activity"/>
    <property type="evidence" value="ECO:0007669"/>
    <property type="project" value="InterPro"/>
</dbReference>
<keyword evidence="6" id="KW-1185">Reference proteome</keyword>
<dbReference type="Pfam" id="PF12833">
    <property type="entry name" value="HTH_18"/>
    <property type="match status" value="1"/>
</dbReference>
<evidence type="ECO:0000313" key="6">
    <source>
        <dbReference type="Proteomes" id="UP000243297"/>
    </source>
</evidence>
<dbReference type="Gene3D" id="1.10.10.60">
    <property type="entry name" value="Homeodomain-like"/>
    <property type="match status" value="2"/>
</dbReference>
<proteinExistence type="predicted"/>
<keyword evidence="3" id="KW-0804">Transcription</keyword>
<dbReference type="InterPro" id="IPR009057">
    <property type="entry name" value="Homeodomain-like_sf"/>
</dbReference>
<dbReference type="OrthoDB" id="9816011at2"/>
<sequence length="310" mass="36497">MEWINKMNEALKFIENHLNCKIDYCEVAQIGCCSLTRFQRMFIFMADITISEYVRFRRMSEAAKEVVESDIKIYDLAFKYGYESPESFTRAFQGFHGNSPSGVRKSGQYKIFKPIVFSAHLFQDCMLMGDKPVVRIEEITEETAIIFCAKSDTPEKDAWNKMRRWATKNLNDYSARRYFGYAPMGHHPNNSSDNEHEYISTMLLTNDESHDTSIFDLNTTSMPRGLFLVGDVVLNEFDEDGNIDIGESMKSSSQVIYQCMLELKDYELDFDNRTYLEEHLFPREWFIEENHESMQIERKFWLPIRKIMKT</sequence>
<feature type="domain" description="HTH araC/xylS-type" evidence="4">
    <location>
        <begin position="8"/>
        <end position="106"/>
    </location>
</feature>
<dbReference type="GO" id="GO:0043565">
    <property type="term" value="F:sequence-specific DNA binding"/>
    <property type="evidence" value="ECO:0007669"/>
    <property type="project" value="InterPro"/>
</dbReference>
<dbReference type="Proteomes" id="UP000243297">
    <property type="component" value="Unassembled WGS sequence"/>
</dbReference>
<evidence type="ECO:0000256" key="3">
    <source>
        <dbReference type="ARBA" id="ARBA00023163"/>
    </source>
</evidence>
<accession>A0A1T4L5U7</accession>
<evidence type="ECO:0000256" key="2">
    <source>
        <dbReference type="ARBA" id="ARBA00023125"/>
    </source>
</evidence>
<dbReference type="AlphaFoldDB" id="A0A1T4L5U7"/>
<keyword evidence="2" id="KW-0238">DNA-binding</keyword>
<dbReference type="InterPro" id="IPR018060">
    <property type="entry name" value="HTH_AraC"/>
</dbReference>
<organism evidence="5 6">
    <name type="scientific">Anaerorhabdus furcosa</name>
    <dbReference type="NCBI Taxonomy" id="118967"/>
    <lineage>
        <taxon>Bacteria</taxon>
        <taxon>Bacillati</taxon>
        <taxon>Bacillota</taxon>
        <taxon>Erysipelotrichia</taxon>
        <taxon>Erysipelotrichales</taxon>
        <taxon>Erysipelotrichaceae</taxon>
        <taxon>Anaerorhabdus</taxon>
    </lineage>
</organism>
<dbReference type="PANTHER" id="PTHR47504:SF5">
    <property type="entry name" value="RIGHT ORIGIN-BINDING PROTEIN"/>
    <property type="match status" value="1"/>
</dbReference>
<dbReference type="STRING" id="118967.SAMN02745191_0750"/>
<protein>
    <submittedName>
        <fullName evidence="5">Helix-turn-helix domain-containing protein</fullName>
    </submittedName>
</protein>
<dbReference type="RefSeq" id="WP_078711187.1">
    <property type="nucleotide sequence ID" value="NZ_FUWY01000002.1"/>
</dbReference>
<keyword evidence="1" id="KW-0805">Transcription regulation</keyword>
<gene>
    <name evidence="5" type="ORF">SAMN02745191_0750</name>
</gene>
<dbReference type="PANTHER" id="PTHR47504">
    <property type="entry name" value="RIGHT ORIGIN-BINDING PROTEIN"/>
    <property type="match status" value="1"/>
</dbReference>
<dbReference type="InterPro" id="IPR050959">
    <property type="entry name" value="MarA-like"/>
</dbReference>
<evidence type="ECO:0000259" key="4">
    <source>
        <dbReference type="PROSITE" id="PS01124"/>
    </source>
</evidence>
<name>A0A1T4L5U7_9FIRM</name>
<dbReference type="SMART" id="SM00342">
    <property type="entry name" value="HTH_ARAC"/>
    <property type="match status" value="1"/>
</dbReference>
<dbReference type="PROSITE" id="PS01124">
    <property type="entry name" value="HTH_ARAC_FAMILY_2"/>
    <property type="match status" value="1"/>
</dbReference>
<dbReference type="EMBL" id="FUWY01000002">
    <property type="protein sequence ID" value="SJZ50095.1"/>
    <property type="molecule type" value="Genomic_DNA"/>
</dbReference>
<evidence type="ECO:0000313" key="5">
    <source>
        <dbReference type="EMBL" id="SJZ50095.1"/>
    </source>
</evidence>
<dbReference type="SUPFAM" id="SSF46689">
    <property type="entry name" value="Homeodomain-like"/>
    <property type="match status" value="1"/>
</dbReference>
<reference evidence="6" key="1">
    <citation type="submission" date="2017-02" db="EMBL/GenBank/DDBJ databases">
        <authorList>
            <person name="Varghese N."/>
            <person name="Submissions S."/>
        </authorList>
    </citation>
    <scope>NUCLEOTIDE SEQUENCE [LARGE SCALE GENOMIC DNA]</scope>
    <source>
        <strain evidence="6">ATCC 25662</strain>
    </source>
</reference>